<protein>
    <submittedName>
        <fullName evidence="2">52</fullName>
    </submittedName>
</protein>
<organism evidence="2 3">
    <name type="scientific">Bacillus phage BCASJ1c</name>
    <dbReference type="NCBI Taxonomy" id="294382"/>
    <lineage>
        <taxon>Viruses</taxon>
        <taxon>Duplodnaviria</taxon>
        <taxon>Heunggongvirae</taxon>
        <taxon>Uroviricota</taxon>
        <taxon>Caudoviricetes</taxon>
        <taxon>Jarrellvirus</taxon>
        <taxon>Jarrellvirus BCAJ1</taxon>
    </lineage>
</organism>
<evidence type="ECO:0000256" key="1">
    <source>
        <dbReference type="SAM" id="Coils"/>
    </source>
</evidence>
<keyword evidence="1" id="KW-0175">Coiled coil</keyword>
<gene>
    <name evidence="2" type="primary">52</name>
</gene>
<feature type="coiled-coil region" evidence="1">
    <location>
        <begin position="54"/>
        <end position="81"/>
    </location>
</feature>
<keyword evidence="3" id="KW-1185">Reference proteome</keyword>
<dbReference type="EMBL" id="AY616446">
    <property type="protein sequence ID" value="AAU85099.1"/>
    <property type="molecule type" value="Genomic_DNA"/>
</dbReference>
<dbReference type="Proteomes" id="UP000001585">
    <property type="component" value="Segment"/>
</dbReference>
<evidence type="ECO:0000313" key="2">
    <source>
        <dbReference type="EMBL" id="AAU85099.1"/>
    </source>
</evidence>
<accession>Q5YA58</accession>
<proteinExistence type="predicted"/>
<reference evidence="2 3" key="1">
    <citation type="journal article" date="2004" name="Extremophiles">
        <title>The Genome of BCJA1, a Bacteriophage Active Against the Alkaliphilic Bacterium, Bacillus clarkii.</title>
        <authorList>
            <person name="Kropinski A.M."/>
            <person name="Hayward M."/>
            <person name="Agnew D."/>
            <person name="Jarrell K.F."/>
        </authorList>
    </citation>
    <scope>NUCLEOTIDE SEQUENCE [LARGE SCALE GENOMIC DNA]</scope>
</reference>
<dbReference type="RefSeq" id="YP_164430.1">
    <property type="nucleotide sequence ID" value="NC_006557.1"/>
</dbReference>
<sequence length="119" mass="13639">MRKQLVSNDKQSSLDLETGKLEMKDVKKKEAVEKVEGHRFSLGSASASCEWDVVAEDETQLDRIEKKMDRILELLEGKELSTSINLDGKKIAESLKSQIEILNHRHDRLSRGNPKHRKQ</sequence>
<evidence type="ECO:0000313" key="3">
    <source>
        <dbReference type="Proteomes" id="UP000001585"/>
    </source>
</evidence>
<name>Q5YA58_9CAUD</name>
<dbReference type="KEGG" id="vg:3197285"/>